<dbReference type="InterPro" id="IPR039760">
    <property type="entry name" value="MOFRL_protein"/>
</dbReference>
<evidence type="ECO:0000259" key="3">
    <source>
        <dbReference type="Pfam" id="PF13660"/>
    </source>
</evidence>
<evidence type="ECO:0008006" key="6">
    <source>
        <dbReference type="Google" id="ProtNLM"/>
    </source>
</evidence>
<dbReference type="EMBL" id="QGGB01000005">
    <property type="protein sequence ID" value="PWN07082.1"/>
    <property type="molecule type" value="Genomic_DNA"/>
</dbReference>
<dbReference type="Gene3D" id="3.40.1480.10">
    <property type="entry name" value="MOFRL domain"/>
    <property type="match status" value="1"/>
</dbReference>
<name>A0A316TWX7_9BACT</name>
<feature type="domain" description="MOFRL-associated" evidence="3">
    <location>
        <begin position="10"/>
        <end position="247"/>
    </location>
</feature>
<organism evidence="4 5">
    <name type="scientific">Rhodohalobacter mucosus</name>
    <dbReference type="NCBI Taxonomy" id="2079485"/>
    <lineage>
        <taxon>Bacteria</taxon>
        <taxon>Pseudomonadati</taxon>
        <taxon>Balneolota</taxon>
        <taxon>Balneolia</taxon>
        <taxon>Balneolales</taxon>
        <taxon>Balneolaceae</taxon>
        <taxon>Rhodohalobacter</taxon>
    </lineage>
</organism>
<dbReference type="PANTHER" id="PTHR12227:SF0">
    <property type="entry name" value="GLYCERATE KINASE"/>
    <property type="match status" value="1"/>
</dbReference>
<reference evidence="4 5" key="1">
    <citation type="submission" date="2018-05" db="EMBL/GenBank/DDBJ databases">
        <title>Rhodohalobacter halophilus gen. nov., sp. nov., a moderately halophilic member of the family Balneolaceae.</title>
        <authorList>
            <person name="Liu Z.-W."/>
        </authorList>
    </citation>
    <scope>NUCLEOTIDE SEQUENCE [LARGE SCALE GENOMIC DNA]</scope>
    <source>
        <strain evidence="4 5">8A47</strain>
    </source>
</reference>
<dbReference type="OrthoDB" id="9766552at2"/>
<proteinExistence type="predicted"/>
<dbReference type="InterPro" id="IPR038614">
    <property type="entry name" value="GK_N_sf"/>
</dbReference>
<dbReference type="RefSeq" id="WP_109646431.1">
    <property type="nucleotide sequence ID" value="NZ_QGGB01000005.1"/>
</dbReference>
<keyword evidence="5" id="KW-1185">Reference proteome</keyword>
<dbReference type="Proteomes" id="UP000245533">
    <property type="component" value="Unassembled WGS sequence"/>
</dbReference>
<dbReference type="AlphaFoldDB" id="A0A316TWX7"/>
<dbReference type="Gene3D" id="3.40.50.10180">
    <property type="entry name" value="Glycerate kinase, MOFRL-like N-terminal domain"/>
    <property type="match status" value="1"/>
</dbReference>
<accession>A0A316TWX7</accession>
<evidence type="ECO:0000313" key="5">
    <source>
        <dbReference type="Proteomes" id="UP000245533"/>
    </source>
</evidence>
<gene>
    <name evidence="4" type="ORF">DDZ15_07385</name>
</gene>
<dbReference type="SUPFAM" id="SSF82544">
    <property type="entry name" value="GckA/TtuD-like"/>
    <property type="match status" value="1"/>
</dbReference>
<dbReference type="Pfam" id="PF13660">
    <property type="entry name" value="DUF4147"/>
    <property type="match status" value="1"/>
</dbReference>
<dbReference type="PANTHER" id="PTHR12227">
    <property type="entry name" value="GLYCERATE KINASE"/>
    <property type="match status" value="1"/>
</dbReference>
<dbReference type="InterPro" id="IPR025286">
    <property type="entry name" value="MOFRL_assoc_dom"/>
</dbReference>
<sequence>MAEYLLESFNIWREIIRKVDPSEVLFESISLQPDSNGLRVQSESIPMPDHSAIYLAGAGKASAGMALGAENALNEHLKDGLVISTPNPFHQPQKTRVLIGSHPYPDRASFQATQQLIRYIRELPSGSTLINLISGGTSSLLCRPAAPIPEEDIQQLYRQLVTSGAEIGQINTVRKAVSSVKGGRMLQFMKHLNVIDLIISDVPDDNVEDIGSGPTTPQNISTREAKTILTGRSLWNKIPDSVRNHIQSRSEAESLSNQEKTAESGHHPQFILSSARIVSSEACRLLEEHGFEASREPEPWSGSINDFEKLIRKRLDTMLNSNNRPAAHVFYGECTLKVTGEGKGGRNQELALRMAQHLSSFDRKILFLSAGTDGIDGSTDAAGAIVDETTWRSGEKRNADPAGALADNDSYNFFNDTPWHIKTGPTGNNVMDIQILMLP</sequence>
<evidence type="ECO:0000313" key="4">
    <source>
        <dbReference type="EMBL" id="PWN07082.1"/>
    </source>
</evidence>
<dbReference type="InterPro" id="IPR007835">
    <property type="entry name" value="MOFRL"/>
</dbReference>
<protein>
    <recommendedName>
        <fullName evidence="6">Hydroxypyruvate reductase</fullName>
    </recommendedName>
</protein>
<dbReference type="GO" id="GO:0005737">
    <property type="term" value="C:cytoplasm"/>
    <property type="evidence" value="ECO:0007669"/>
    <property type="project" value="TreeGrafter"/>
</dbReference>
<dbReference type="InterPro" id="IPR037035">
    <property type="entry name" value="GK-like_C_sf"/>
</dbReference>
<feature type="region of interest" description="Disordered" evidence="1">
    <location>
        <begin position="246"/>
        <end position="267"/>
    </location>
</feature>
<comment type="caution">
    <text evidence="4">The sequence shown here is derived from an EMBL/GenBank/DDBJ whole genome shotgun (WGS) entry which is preliminary data.</text>
</comment>
<dbReference type="GO" id="GO:0008887">
    <property type="term" value="F:glycerate kinase activity"/>
    <property type="evidence" value="ECO:0007669"/>
    <property type="project" value="InterPro"/>
</dbReference>
<feature type="domain" description="MOFRL" evidence="2">
    <location>
        <begin position="328"/>
        <end position="432"/>
    </location>
</feature>
<evidence type="ECO:0000256" key="1">
    <source>
        <dbReference type="SAM" id="MobiDB-lite"/>
    </source>
</evidence>
<evidence type="ECO:0000259" key="2">
    <source>
        <dbReference type="Pfam" id="PF05161"/>
    </source>
</evidence>
<dbReference type="Pfam" id="PF05161">
    <property type="entry name" value="MOFRL"/>
    <property type="match status" value="1"/>
</dbReference>